<reference evidence="11" key="2">
    <citation type="journal article" date="2020" name="Plant J.">
        <title>Transposons played a major role in the diversification between the closely related almond and peach genomes: results from the almond genome sequence.</title>
        <authorList>
            <person name="Alioto T."/>
            <person name="Alexiou K.G."/>
            <person name="Bardil A."/>
            <person name="Barteri F."/>
            <person name="Castanera R."/>
            <person name="Cruz F."/>
            <person name="Dhingra A."/>
            <person name="Duval H."/>
            <person name="Fernandez I Marti A."/>
            <person name="Frias L."/>
            <person name="Galan B."/>
            <person name="Garcia J.L."/>
            <person name="Howad W."/>
            <person name="Gomez-Garrido J."/>
            <person name="Gut M."/>
            <person name="Julca I."/>
            <person name="Morata J."/>
            <person name="Puigdomenech P."/>
            <person name="Ribeca P."/>
            <person name="Rubio Cabetas M.J."/>
            <person name="Vlasova A."/>
            <person name="Wirthensohn M."/>
            <person name="Garcia-Mas J."/>
            <person name="Gabaldon T."/>
            <person name="Casacuberta J.M."/>
            <person name="Arus P."/>
        </authorList>
    </citation>
    <scope>NUCLEOTIDE SEQUENCE [LARGE SCALE GENOMIC DNA]</scope>
    <source>
        <strain evidence="11">cv. Texas</strain>
    </source>
</reference>
<evidence type="ECO:0000256" key="6">
    <source>
        <dbReference type="ARBA" id="ARBA00023136"/>
    </source>
</evidence>
<dbReference type="AlphaFoldDB" id="A0A5E4FF18"/>
<keyword evidence="8" id="KW-1003">Cell membrane</keyword>
<evidence type="ECO:0000313" key="10">
    <source>
        <dbReference type="EMBL" id="VVA26477.1"/>
    </source>
</evidence>
<dbReference type="GO" id="GO:0005886">
    <property type="term" value="C:plasma membrane"/>
    <property type="evidence" value="ECO:0007669"/>
    <property type="project" value="UniProtKB-SubCell"/>
</dbReference>
<evidence type="ECO:0000256" key="3">
    <source>
        <dbReference type="ARBA" id="ARBA00022692"/>
    </source>
</evidence>
<evidence type="ECO:0000313" key="9">
    <source>
        <dbReference type="EMBL" id="KAI5334826.1"/>
    </source>
</evidence>
<keyword evidence="8" id="KW-0813">Transport</keyword>
<dbReference type="PANTHER" id="PTHR12570">
    <property type="match status" value="1"/>
</dbReference>
<keyword evidence="8" id="KW-0460">Magnesium</keyword>
<evidence type="ECO:0000256" key="2">
    <source>
        <dbReference type="ARBA" id="ARBA00011738"/>
    </source>
</evidence>
<evidence type="ECO:0000256" key="4">
    <source>
        <dbReference type="ARBA" id="ARBA00022753"/>
    </source>
</evidence>
<keyword evidence="8" id="KW-0406">Ion transport</keyword>
<accession>A0A5E4FF18</accession>
<comment type="similarity">
    <text evidence="1 8">Belongs to the NIPA (TC 2.A.7) family.</text>
</comment>
<evidence type="ECO:0000256" key="5">
    <source>
        <dbReference type="ARBA" id="ARBA00022989"/>
    </source>
</evidence>
<dbReference type="EMBL" id="JAJFAZ020000004">
    <property type="protein sequence ID" value="KAI5334826.1"/>
    <property type="molecule type" value="Genomic_DNA"/>
</dbReference>
<dbReference type="OMA" id="PMVYISI"/>
<comment type="subunit">
    <text evidence="2 8">Homodimer.</text>
</comment>
<comment type="subcellular location">
    <subcellularLocation>
        <location evidence="8">Cell membrane</location>
        <topology evidence="8">Multi-pass membrane protein</topology>
    </subcellularLocation>
    <subcellularLocation>
        <location evidence="8">Early endosome</location>
    </subcellularLocation>
</comment>
<keyword evidence="12" id="KW-1185">Reference proteome</keyword>
<evidence type="ECO:0000313" key="11">
    <source>
        <dbReference type="Proteomes" id="UP000327085"/>
    </source>
</evidence>
<dbReference type="Proteomes" id="UP001054821">
    <property type="component" value="Chromosome 4"/>
</dbReference>
<keyword evidence="5 8" id="KW-1133">Transmembrane helix</keyword>
<dbReference type="InterPro" id="IPR037185">
    <property type="entry name" value="EmrE-like"/>
</dbReference>
<evidence type="ECO:0000313" key="12">
    <source>
        <dbReference type="Proteomes" id="UP001054821"/>
    </source>
</evidence>
<organism evidence="10 11">
    <name type="scientific">Prunus dulcis</name>
    <name type="common">Almond</name>
    <name type="synonym">Amygdalus dulcis</name>
    <dbReference type="NCBI Taxonomy" id="3755"/>
    <lineage>
        <taxon>Eukaryota</taxon>
        <taxon>Viridiplantae</taxon>
        <taxon>Streptophyta</taxon>
        <taxon>Embryophyta</taxon>
        <taxon>Tracheophyta</taxon>
        <taxon>Spermatophyta</taxon>
        <taxon>Magnoliopsida</taxon>
        <taxon>eudicotyledons</taxon>
        <taxon>Gunneridae</taxon>
        <taxon>Pentapetalae</taxon>
        <taxon>rosids</taxon>
        <taxon>fabids</taxon>
        <taxon>Rosales</taxon>
        <taxon>Rosaceae</taxon>
        <taxon>Amygdaloideae</taxon>
        <taxon>Amygdaleae</taxon>
        <taxon>Prunus</taxon>
    </lineage>
</organism>
<dbReference type="InterPro" id="IPR008521">
    <property type="entry name" value="Mg_trans_NIPA"/>
</dbReference>
<feature type="transmembrane region" description="Helical" evidence="8">
    <location>
        <begin position="275"/>
        <end position="293"/>
    </location>
</feature>
<feature type="transmembrane region" description="Helical" evidence="8">
    <location>
        <begin position="108"/>
        <end position="128"/>
    </location>
</feature>
<dbReference type="EMBL" id="CABIKO010000107">
    <property type="protein sequence ID" value="VVA26477.1"/>
    <property type="molecule type" value="Genomic_DNA"/>
</dbReference>
<keyword evidence="4 8" id="KW-0967">Endosome</keyword>
<protein>
    <recommendedName>
        <fullName evidence="8">Probable magnesium transporter</fullName>
    </recommendedName>
</protein>
<feature type="transmembrane region" description="Helical" evidence="8">
    <location>
        <begin position="216"/>
        <end position="233"/>
    </location>
</feature>
<dbReference type="GO" id="GO:0015095">
    <property type="term" value="F:magnesium ion transmembrane transporter activity"/>
    <property type="evidence" value="ECO:0007669"/>
    <property type="project" value="UniProtKB-UniRule"/>
</dbReference>
<feature type="transmembrane region" description="Helical" evidence="8">
    <location>
        <begin position="82"/>
        <end position="101"/>
    </location>
</feature>
<feature type="transmembrane region" description="Helical" evidence="8">
    <location>
        <begin position="175"/>
        <end position="196"/>
    </location>
</feature>
<evidence type="ECO:0000256" key="7">
    <source>
        <dbReference type="ARBA" id="ARBA00025284"/>
    </source>
</evidence>
<dbReference type="InParanoid" id="A0A5E4FF18"/>
<dbReference type="Proteomes" id="UP000327085">
    <property type="component" value="Chromosome 4"/>
</dbReference>
<proteinExistence type="inferred from homology"/>
<dbReference type="Gramene" id="VVA26477">
    <property type="protein sequence ID" value="VVA26477"/>
    <property type="gene ID" value="Prudul26B010598"/>
</dbReference>
<gene>
    <name evidence="10" type="ORF">ALMOND_2B010598</name>
    <name evidence="9" type="ORF">L3X38_024959</name>
</gene>
<dbReference type="PANTHER" id="PTHR12570:SF19">
    <property type="entry name" value="MAGNESIUM TRANSPORTER-RELATED"/>
    <property type="match status" value="1"/>
</dbReference>
<evidence type="ECO:0000256" key="8">
    <source>
        <dbReference type="RuleBase" id="RU363078"/>
    </source>
</evidence>
<sequence>MGFSKDNLKGFVLALLSSGFIGASFIIKKKGLRRAAAASGVRAGYGGYSYLLEPLWWLGFITMIVGEIANFVAYAFAPAVLVTPLGALSIIVSAVLAHFILKERLHRLGVLGCVMCIAGSIIIVIHAPKEHSITSVLEIWSMATQPAFLLYVGSVVVLVFILVFHFAPQCGHTNVLVFTGICSLMGSLSVMSVKALGTALKLTFEGKNQLIYPETWFFMLVVATCVITQMNYLNKALDTFNTAVVSPIYYVMFTTLAIIASVIMFKDWDDQSGGAILSEICGFIVVLCGTILLHSTKEFERSSSFRGGSYMPVSPSLSARLCSGGNGELEKHEEEDGSPSEEICLRRQELY</sequence>
<dbReference type="Pfam" id="PF05653">
    <property type="entry name" value="Mg_trans_NIPA"/>
    <property type="match status" value="1"/>
</dbReference>
<dbReference type="SUPFAM" id="SSF103481">
    <property type="entry name" value="Multidrug resistance efflux transporter EmrE"/>
    <property type="match status" value="1"/>
</dbReference>
<dbReference type="GO" id="GO:0005769">
    <property type="term" value="C:early endosome"/>
    <property type="evidence" value="ECO:0007669"/>
    <property type="project" value="UniProtKB-SubCell"/>
</dbReference>
<name>A0A5E4FF18_PRUDU</name>
<evidence type="ECO:0000256" key="1">
    <source>
        <dbReference type="ARBA" id="ARBA00007001"/>
    </source>
</evidence>
<feature type="transmembrane region" description="Helical" evidence="8">
    <location>
        <begin position="6"/>
        <end position="27"/>
    </location>
</feature>
<feature type="transmembrane region" description="Helical" evidence="8">
    <location>
        <begin position="55"/>
        <end position="76"/>
    </location>
</feature>
<keyword evidence="3 8" id="KW-0812">Transmembrane</keyword>
<keyword evidence="6 8" id="KW-0472">Membrane</keyword>
<feature type="transmembrane region" description="Helical" evidence="8">
    <location>
        <begin position="148"/>
        <end position="168"/>
    </location>
</feature>
<reference evidence="9 12" key="3">
    <citation type="journal article" date="2022" name="G3 (Bethesda)">
        <title>Whole-genome sequence and methylome profiling of the almond [Prunus dulcis (Mill.) D.A. Webb] cultivar 'Nonpareil'.</title>
        <authorList>
            <person name="D'Amico-Willman K.M."/>
            <person name="Ouma W.Z."/>
            <person name="Meulia T."/>
            <person name="Sideli G.M."/>
            <person name="Gradziel T.M."/>
            <person name="Fresnedo-Ramirez J."/>
        </authorList>
    </citation>
    <scope>NUCLEOTIDE SEQUENCE [LARGE SCALE GENOMIC DNA]</scope>
    <source>
        <strain evidence="9">Clone GOH B32 T37-40</strain>
    </source>
</reference>
<comment type="function">
    <text evidence="7 8">Acts as a Mg(2+) transporter. Can also transport other divalent cations such as Fe(2+), Sr(2+), Ba(2+), Mn(2+) and Co(2+) but to a much less extent than Mg(2+).</text>
</comment>
<feature type="transmembrane region" description="Helical" evidence="8">
    <location>
        <begin position="240"/>
        <end position="263"/>
    </location>
</feature>
<reference evidence="10" key="1">
    <citation type="submission" date="2019-07" db="EMBL/GenBank/DDBJ databases">
        <authorList>
            <person name="Alioto T."/>
            <person name="Alioto T."/>
            <person name="Gomez Garrido J."/>
        </authorList>
    </citation>
    <scope>NUCLEOTIDE SEQUENCE</scope>
</reference>